<keyword evidence="2 4" id="KW-0067">ATP-binding</keyword>
<dbReference type="InterPro" id="IPR003593">
    <property type="entry name" value="AAA+_ATPase"/>
</dbReference>
<dbReference type="PROSITE" id="PS00211">
    <property type="entry name" value="ABC_TRANSPORTER_1"/>
    <property type="match status" value="1"/>
</dbReference>
<evidence type="ECO:0000256" key="2">
    <source>
        <dbReference type="ARBA" id="ARBA00022840"/>
    </source>
</evidence>
<evidence type="ECO:0000259" key="3">
    <source>
        <dbReference type="PROSITE" id="PS50893"/>
    </source>
</evidence>
<keyword evidence="4" id="KW-0813">Transport</keyword>
<dbReference type="Gene3D" id="3.40.50.300">
    <property type="entry name" value="P-loop containing nucleotide triphosphate hydrolases"/>
    <property type="match status" value="2"/>
</dbReference>
<keyword evidence="1" id="KW-0547">Nucleotide-binding</keyword>
<organism evidence="4">
    <name type="scientific">Tepidanaerobacter syntrophicus</name>
    <dbReference type="NCBI Taxonomy" id="224999"/>
    <lineage>
        <taxon>Bacteria</taxon>
        <taxon>Bacillati</taxon>
        <taxon>Bacillota</taxon>
        <taxon>Clostridia</taxon>
        <taxon>Thermosediminibacterales</taxon>
        <taxon>Tepidanaerobacteraceae</taxon>
        <taxon>Tepidanaerobacter</taxon>
    </lineage>
</organism>
<dbReference type="PANTHER" id="PTHR43790">
    <property type="entry name" value="CARBOHYDRATE TRANSPORT ATP-BINDING PROTEIN MG119-RELATED"/>
    <property type="match status" value="1"/>
</dbReference>
<dbReference type="Proteomes" id="UP000062160">
    <property type="component" value="Unassembled WGS sequence"/>
</dbReference>
<reference evidence="4" key="1">
    <citation type="journal article" date="2016" name="Genome Announc.">
        <title>Draft Genome Sequence of the Syntrophic Lactate-Degrading Bacterium Tepidanaerobacter syntrophicus JLT.</title>
        <authorList>
            <person name="Matsuura N."/>
            <person name="Ohashi A."/>
            <person name="Tourlousse D.M."/>
            <person name="Sekiguchi Y."/>
        </authorList>
    </citation>
    <scope>NUCLEOTIDE SEQUENCE [LARGE SCALE GENOMIC DNA]</scope>
    <source>
        <strain evidence="4">JL</strain>
    </source>
</reference>
<keyword evidence="4" id="KW-0762">Sugar transport</keyword>
<evidence type="ECO:0000313" key="5">
    <source>
        <dbReference type="Proteomes" id="UP000062160"/>
    </source>
</evidence>
<name>A0A0U9HBA8_9FIRM</name>
<protein>
    <submittedName>
        <fullName evidence="4">Simple sugar transport system ATP-binding protein</fullName>
    </submittedName>
</protein>
<feature type="domain" description="ABC transporter" evidence="3">
    <location>
        <begin position="1"/>
        <end position="235"/>
    </location>
</feature>
<dbReference type="STRING" id="224999.GCA_001485475_00008"/>
<dbReference type="Pfam" id="PF00005">
    <property type="entry name" value="ABC_tran"/>
    <property type="match status" value="2"/>
</dbReference>
<proteinExistence type="predicted"/>
<dbReference type="InterPro" id="IPR050107">
    <property type="entry name" value="ABC_carbohydrate_import_ATPase"/>
</dbReference>
<dbReference type="SMART" id="SM00382">
    <property type="entry name" value="AAA"/>
    <property type="match status" value="2"/>
</dbReference>
<dbReference type="PANTHER" id="PTHR43790:SF4">
    <property type="entry name" value="GUANOSINE IMPORT ATP-BINDING PROTEIN NUPO"/>
    <property type="match status" value="1"/>
</dbReference>
<keyword evidence="5" id="KW-1185">Reference proteome</keyword>
<dbReference type="PROSITE" id="PS50893">
    <property type="entry name" value="ABC_TRANSPORTER_2"/>
    <property type="match status" value="2"/>
</dbReference>
<dbReference type="EMBL" id="DF976995">
    <property type="protein sequence ID" value="GAQ24025.1"/>
    <property type="molecule type" value="Genomic_DNA"/>
</dbReference>
<gene>
    <name evidence="4" type="ORF">TSYNT_19</name>
</gene>
<dbReference type="AlphaFoldDB" id="A0A0U9HBA8"/>
<dbReference type="InterPro" id="IPR003439">
    <property type="entry name" value="ABC_transporter-like_ATP-bd"/>
</dbReference>
<evidence type="ECO:0000313" key="4">
    <source>
        <dbReference type="EMBL" id="GAQ24025.1"/>
    </source>
</evidence>
<sequence length="498" mass="55332">MENITKLYGSLLANDNVSLTLDKGEILAIVGENGAGKSTLMKILYGLEMPTSGEIYINDKLCDFKSPMDAIRQGIGMVQQNFMLFNPFTVAENIVYGKEPRSHRIFFDRRKAAEIVRELCRKYGLEIDPELKVEDCPVGLQQRVEILKVLYKDAEIIILDEPSAVLTPQEVDELLKTIKGLAALGKSIILITHKLQEVMDVADRIMVMREGKRIAEVKKTETSIEELSYLMVGRRLAARKVEKQKSGKNVLKIENLTYVTPEKKNVLKGVNIHVDEGEIVGIAGVSGNGQSELIQCITGMIAPTGGKILLDGKDITGRPVWEVRYSGLSHIPEDRYYMGCAKDANLVEVAIMGHHIKPAYSQKGILKTTEIRKFTRNLLTKYDVRHSSLTQKAKELSGGNIQKLIVAREIEHGNKFLVAAEPTRGVDIGAMEFIHDKILEVRSKGGAVLLISSELTEILSLSDRIYVMYGGNTNGEFTREEATSEKLGLLMMGGKLNE</sequence>
<evidence type="ECO:0000256" key="1">
    <source>
        <dbReference type="ARBA" id="ARBA00022741"/>
    </source>
</evidence>
<dbReference type="CDD" id="cd03216">
    <property type="entry name" value="ABC_Carb_Monos_I"/>
    <property type="match status" value="1"/>
</dbReference>
<dbReference type="InterPro" id="IPR017871">
    <property type="entry name" value="ABC_transporter-like_CS"/>
</dbReference>
<dbReference type="InterPro" id="IPR027417">
    <property type="entry name" value="P-loop_NTPase"/>
</dbReference>
<accession>A0A0U9HBA8</accession>
<feature type="domain" description="ABC transporter" evidence="3">
    <location>
        <begin position="251"/>
        <end position="495"/>
    </location>
</feature>
<dbReference type="CDD" id="cd03215">
    <property type="entry name" value="ABC_Carb_Monos_II"/>
    <property type="match status" value="1"/>
</dbReference>
<dbReference type="SUPFAM" id="SSF52540">
    <property type="entry name" value="P-loop containing nucleoside triphosphate hydrolases"/>
    <property type="match status" value="2"/>
</dbReference>
<dbReference type="GO" id="GO:0016887">
    <property type="term" value="F:ATP hydrolysis activity"/>
    <property type="evidence" value="ECO:0007669"/>
    <property type="project" value="InterPro"/>
</dbReference>
<dbReference type="GO" id="GO:0005524">
    <property type="term" value="F:ATP binding"/>
    <property type="evidence" value="ECO:0007669"/>
    <property type="project" value="UniProtKB-KW"/>
</dbReference>